<organism evidence="1 2">
    <name type="scientific">Salinibacter ruber</name>
    <dbReference type="NCBI Taxonomy" id="146919"/>
    <lineage>
        <taxon>Bacteria</taxon>
        <taxon>Pseudomonadati</taxon>
        <taxon>Rhodothermota</taxon>
        <taxon>Rhodothermia</taxon>
        <taxon>Rhodothermales</taxon>
        <taxon>Salinibacteraceae</taxon>
        <taxon>Salinibacter</taxon>
    </lineage>
</organism>
<gene>
    <name evidence="1" type="ORF">GGP99_001755</name>
</gene>
<proteinExistence type="predicted"/>
<evidence type="ECO:0000313" key="1">
    <source>
        <dbReference type="EMBL" id="MCS4157791.1"/>
    </source>
</evidence>
<accession>A0AAW5P7H9</accession>
<dbReference type="AlphaFoldDB" id="A0AAW5P7H9"/>
<dbReference type="EMBL" id="JANTZM010000007">
    <property type="protein sequence ID" value="MCS4157791.1"/>
    <property type="molecule type" value="Genomic_DNA"/>
</dbReference>
<dbReference type="RefSeq" id="WP_259258319.1">
    <property type="nucleotide sequence ID" value="NZ_JANTZM010000007.1"/>
</dbReference>
<sequence length="148" mass="16836">MTESAMSPGEVLKSKRVGDEIAEAFHDKVDWWWRAGKAMSEQDLSPAEARQAVEVSGRVLKKSDRTLYRIRLTYELAQEAGLTEGGVRGCSRKFVEQCARLLRQDVLSEPEVRAVIRYRSSHIGSGTRIYEKLKRRPNELADQVVNDE</sequence>
<name>A0AAW5P7H9_9BACT</name>
<reference evidence="1" key="1">
    <citation type="submission" date="2022-08" db="EMBL/GenBank/DDBJ databases">
        <title>Genomic Encyclopedia of Type Strains, Phase V (KMG-V): Genome sequencing to study the core and pangenomes of soil and plant-associated prokaryotes.</title>
        <authorList>
            <person name="Whitman W."/>
        </authorList>
    </citation>
    <scope>NUCLEOTIDE SEQUENCE</scope>
    <source>
        <strain evidence="1">SP3002</strain>
    </source>
</reference>
<comment type="caution">
    <text evidence="1">The sequence shown here is derived from an EMBL/GenBank/DDBJ whole genome shotgun (WGS) entry which is preliminary data.</text>
</comment>
<dbReference type="Proteomes" id="UP001155110">
    <property type="component" value="Unassembled WGS sequence"/>
</dbReference>
<protein>
    <recommendedName>
        <fullName evidence="3">Integrase</fullName>
    </recommendedName>
</protein>
<evidence type="ECO:0000313" key="2">
    <source>
        <dbReference type="Proteomes" id="UP001155110"/>
    </source>
</evidence>
<evidence type="ECO:0008006" key="3">
    <source>
        <dbReference type="Google" id="ProtNLM"/>
    </source>
</evidence>